<dbReference type="Pfam" id="PF01041">
    <property type="entry name" value="DegT_DnrJ_EryC1"/>
    <property type="match status" value="1"/>
</dbReference>
<dbReference type="CDD" id="cd00616">
    <property type="entry name" value="AHBA_syn"/>
    <property type="match status" value="1"/>
</dbReference>
<feature type="modified residue" description="N6-(pyridoxal phosphate)lysine" evidence="4">
    <location>
        <position position="185"/>
    </location>
</feature>
<gene>
    <name evidence="6" type="ORF">THITH_07805</name>
</gene>
<dbReference type="GO" id="GO:0030170">
    <property type="term" value="F:pyridoxal phosphate binding"/>
    <property type="evidence" value="ECO:0007669"/>
    <property type="project" value="TreeGrafter"/>
</dbReference>
<keyword evidence="6" id="KW-0808">Transferase</keyword>
<dbReference type="GO" id="GO:0000271">
    <property type="term" value="P:polysaccharide biosynthetic process"/>
    <property type="evidence" value="ECO:0007669"/>
    <property type="project" value="TreeGrafter"/>
</dbReference>
<dbReference type="Gene3D" id="3.40.640.10">
    <property type="entry name" value="Type I PLP-dependent aspartate aminotransferase-like (Major domain)"/>
    <property type="match status" value="1"/>
</dbReference>
<evidence type="ECO:0000256" key="2">
    <source>
        <dbReference type="ARBA" id="ARBA00037999"/>
    </source>
</evidence>
<dbReference type="InterPro" id="IPR015421">
    <property type="entry name" value="PyrdxlP-dep_Trfase_major"/>
</dbReference>
<evidence type="ECO:0000256" key="4">
    <source>
        <dbReference type="PIRSR" id="PIRSR000390-2"/>
    </source>
</evidence>
<dbReference type="HOGENOM" id="CLU_033332_1_0_6"/>
<organism evidence="6 7">
    <name type="scientific">Thioalkalivibrio paradoxus ARh 1</name>
    <dbReference type="NCBI Taxonomy" id="713585"/>
    <lineage>
        <taxon>Bacteria</taxon>
        <taxon>Pseudomonadati</taxon>
        <taxon>Pseudomonadota</taxon>
        <taxon>Gammaproteobacteria</taxon>
        <taxon>Chromatiales</taxon>
        <taxon>Ectothiorhodospiraceae</taxon>
        <taxon>Thioalkalivibrio</taxon>
    </lineage>
</organism>
<evidence type="ECO:0000313" key="6">
    <source>
        <dbReference type="EMBL" id="AHE98183.1"/>
    </source>
</evidence>
<dbReference type="STRING" id="713585.THITH_07805"/>
<comment type="similarity">
    <text evidence="2 5">Belongs to the DegT/DnrJ/EryC1 family.</text>
</comment>
<dbReference type="EMBL" id="CP007029">
    <property type="protein sequence ID" value="AHE98183.1"/>
    <property type="molecule type" value="Genomic_DNA"/>
</dbReference>
<dbReference type="InterPro" id="IPR000653">
    <property type="entry name" value="DegT/StrS_aminotransferase"/>
</dbReference>
<keyword evidence="6" id="KW-0032">Aminotransferase</keyword>
<keyword evidence="1 4" id="KW-0663">Pyridoxal phosphate</keyword>
<evidence type="ECO:0000256" key="3">
    <source>
        <dbReference type="PIRSR" id="PIRSR000390-1"/>
    </source>
</evidence>
<dbReference type="PANTHER" id="PTHR30244:SF9">
    <property type="entry name" value="PROTEIN RV3402C"/>
    <property type="match status" value="1"/>
</dbReference>
<name>W0DMI5_9GAMM</name>
<sequence length="374" mass="41505">MTMGPLFVTRPLLPPLDEFLPYLEEIWNNGWVTNAGTFHHQLEAALAKYLGVPQVSLFANGTLALMTALRAMGASGEVITTPYSFVATAHALKWSGIDPVFVDIDPDTLTLDPDLIEAAITPRTSAILPVHVYGYPCQTERIRALAERHGFKVVYDAAHAFGVRDSGGSLLRHGDLSILSFHATKPFHTFEGGAVISHDPDTKRRIDRMKNFGFVNETTVTEVGINAKMNELQAAFGLLHLRHIDAALERRSAIDAFYRMHLADLPGLQPLPPPRVETFNFGYCPVLVTEDAPIDRDTLFGILRAQGVMVRRYFYPLITEFPMYREHRGASAAALPVAQRTARNVLCLPIYPQLNENDCVRVVDSIRTALTART</sequence>
<evidence type="ECO:0000313" key="7">
    <source>
        <dbReference type="Proteomes" id="UP000005289"/>
    </source>
</evidence>
<feature type="active site" description="Proton acceptor" evidence="3">
    <location>
        <position position="185"/>
    </location>
</feature>
<dbReference type="OrthoDB" id="9804264at2"/>
<dbReference type="InterPro" id="IPR015424">
    <property type="entry name" value="PyrdxlP-dep_Trfase"/>
</dbReference>
<dbReference type="SUPFAM" id="SSF53383">
    <property type="entry name" value="PLP-dependent transferases"/>
    <property type="match status" value="1"/>
</dbReference>
<proteinExistence type="inferred from homology"/>
<dbReference type="AlphaFoldDB" id="W0DMI5"/>
<evidence type="ECO:0000256" key="5">
    <source>
        <dbReference type="RuleBase" id="RU004508"/>
    </source>
</evidence>
<reference evidence="6 7" key="1">
    <citation type="submission" date="2013-12" db="EMBL/GenBank/DDBJ databases">
        <authorList>
            <consortium name="DOE Joint Genome Institute"/>
            <person name="Muyzer G."/>
            <person name="Huntemann M."/>
            <person name="Han J."/>
            <person name="Chen A."/>
            <person name="Kyrpides N."/>
            <person name="Mavromatis K."/>
            <person name="Markowitz V."/>
            <person name="Palaniappan K."/>
            <person name="Ivanova N."/>
            <person name="Schaumberg A."/>
            <person name="Pati A."/>
            <person name="Liolios K."/>
            <person name="Nordberg H.P."/>
            <person name="Cantor M.N."/>
            <person name="Hua S.X."/>
            <person name="Woyke T."/>
        </authorList>
    </citation>
    <scope>NUCLEOTIDE SEQUENCE [LARGE SCALE GENOMIC DNA]</scope>
    <source>
        <strain evidence="6 7">ARh 1</strain>
    </source>
</reference>
<keyword evidence="7" id="KW-1185">Reference proteome</keyword>
<dbReference type="Proteomes" id="UP000005289">
    <property type="component" value="Chromosome"/>
</dbReference>
<dbReference type="PIRSF" id="PIRSF000390">
    <property type="entry name" value="PLP_StrS"/>
    <property type="match status" value="1"/>
</dbReference>
<accession>W0DMI5</accession>
<evidence type="ECO:0000256" key="1">
    <source>
        <dbReference type="ARBA" id="ARBA00022898"/>
    </source>
</evidence>
<dbReference type="KEGG" id="tti:THITH_07805"/>
<protein>
    <submittedName>
        <fullName evidence="6">Aminotransferase</fullName>
    </submittedName>
</protein>
<dbReference type="PANTHER" id="PTHR30244">
    <property type="entry name" value="TRANSAMINASE"/>
    <property type="match status" value="1"/>
</dbReference>
<dbReference type="GO" id="GO:0008483">
    <property type="term" value="F:transaminase activity"/>
    <property type="evidence" value="ECO:0007669"/>
    <property type="project" value="UniProtKB-KW"/>
</dbReference>